<proteinExistence type="predicted"/>
<sequence length="713" mass="82071">MRNSKVVDLLPIKKPAGVTLYGCRKILRDRMLEQQDDIRTEYHQCSGIPIKTDHFADFHCHTAAPSLIPKNTTPWEPFSLHIDFNFAELILKANLTKLQMNELISLICHAVLERFSVINYDGICKLWDAASSCHAKFKKEVISVPHKDQEQNFDIWYRSLWDWACDLQYFVWFFDEPWTANAFWNSQSSLPKDEGKPFAFIIYADKAKLFLFGFGGSHLVGWLPIVKEDKQYSGTQSFVNFKNVVWHELFKHLLKSIVLLSKTGCWVTCWDNIKCLLYPLILILLADYEKQCVMALIHGTKCKCPCPVCLIPREELGNVLTLYPLQTSVPMQATIMEARSFNVAHMDVHSAVSFDHLHFQECIKSVGQQIQSKINVHFDSMPRWCNINHFNHVMDISFSDSSKYEDISKLIVFAAHDVIDQGTHALPYLLLQCIHEYVNINMYAALEVHTLETIAMGRLAIMEFTQLLDHAYAHLFDDIKVKGATQNTNTKPNEKCHGPIRWIYLWWMNFKNIAEQVLCLDHCFLIAHSICLDIEDYDDLIASQKDPSYSSSADNDEHLDNDLDTTFHVKLGAVQNKQTFFMPDETVTEHHFVKVNYESIMDWCTTTDSGVIFGHLLMLFTCVMDGQTHPVALVHPYDAPVGQHSLKDKHFQFWHVHQRPRISSEFFSVHSIICGAALVEDHSIQGDYLVINTIDTDMFLCMKLMHKSAGHVE</sequence>
<dbReference type="GO" id="GO:0042981">
    <property type="term" value="P:regulation of apoptotic process"/>
    <property type="evidence" value="ECO:0007669"/>
    <property type="project" value="InterPro"/>
</dbReference>
<keyword evidence="2" id="KW-1185">Reference proteome</keyword>
<dbReference type="InterPro" id="IPR036834">
    <property type="entry name" value="Bcl-2-like_sf"/>
</dbReference>
<dbReference type="Proteomes" id="UP000807769">
    <property type="component" value="Unassembled WGS sequence"/>
</dbReference>
<dbReference type="InterPro" id="IPR041078">
    <property type="entry name" value="Plavaka"/>
</dbReference>
<evidence type="ECO:0000313" key="2">
    <source>
        <dbReference type="Proteomes" id="UP000807769"/>
    </source>
</evidence>
<accession>A0A9P7ED93</accession>
<gene>
    <name evidence="1" type="ORF">BJ212DRAFT_1446567</name>
</gene>
<dbReference type="SUPFAM" id="SSF56854">
    <property type="entry name" value="Bcl-2 inhibitors of programmed cell death"/>
    <property type="match status" value="1"/>
</dbReference>
<protein>
    <submittedName>
        <fullName evidence="1">Uncharacterized protein</fullName>
    </submittedName>
</protein>
<comment type="caution">
    <text evidence="1">The sequence shown here is derived from an EMBL/GenBank/DDBJ whole genome shotgun (WGS) entry which is preliminary data.</text>
</comment>
<dbReference type="RefSeq" id="XP_041194161.1">
    <property type="nucleotide sequence ID" value="XM_041338270.1"/>
</dbReference>
<organism evidence="1 2">
    <name type="scientific">Suillus subaureus</name>
    <dbReference type="NCBI Taxonomy" id="48587"/>
    <lineage>
        <taxon>Eukaryota</taxon>
        <taxon>Fungi</taxon>
        <taxon>Dikarya</taxon>
        <taxon>Basidiomycota</taxon>
        <taxon>Agaricomycotina</taxon>
        <taxon>Agaricomycetes</taxon>
        <taxon>Agaricomycetidae</taxon>
        <taxon>Boletales</taxon>
        <taxon>Suillineae</taxon>
        <taxon>Suillaceae</taxon>
        <taxon>Suillus</taxon>
    </lineage>
</organism>
<dbReference type="Pfam" id="PF18759">
    <property type="entry name" value="Plavaka"/>
    <property type="match status" value="1"/>
</dbReference>
<dbReference type="OrthoDB" id="3239511at2759"/>
<dbReference type="EMBL" id="JABBWG010000012">
    <property type="protein sequence ID" value="KAG1818101.1"/>
    <property type="molecule type" value="Genomic_DNA"/>
</dbReference>
<dbReference type="AlphaFoldDB" id="A0A9P7ED93"/>
<dbReference type="GeneID" id="64632286"/>
<reference evidence="1" key="1">
    <citation type="journal article" date="2020" name="New Phytol.">
        <title>Comparative genomics reveals dynamic genome evolution in host specialist ectomycorrhizal fungi.</title>
        <authorList>
            <person name="Lofgren L.A."/>
            <person name="Nguyen N.H."/>
            <person name="Vilgalys R."/>
            <person name="Ruytinx J."/>
            <person name="Liao H.L."/>
            <person name="Branco S."/>
            <person name="Kuo A."/>
            <person name="LaButti K."/>
            <person name="Lipzen A."/>
            <person name="Andreopoulos W."/>
            <person name="Pangilinan J."/>
            <person name="Riley R."/>
            <person name="Hundley H."/>
            <person name="Na H."/>
            <person name="Barry K."/>
            <person name="Grigoriev I.V."/>
            <person name="Stajich J.E."/>
            <person name="Kennedy P.G."/>
        </authorList>
    </citation>
    <scope>NUCLEOTIDE SEQUENCE</scope>
    <source>
        <strain evidence="1">MN1</strain>
    </source>
</reference>
<name>A0A9P7ED93_9AGAM</name>
<evidence type="ECO:0000313" key="1">
    <source>
        <dbReference type="EMBL" id="KAG1818101.1"/>
    </source>
</evidence>